<evidence type="ECO:0000313" key="6">
    <source>
        <dbReference type="EMBL" id="SBV92954.1"/>
    </source>
</evidence>
<accession>A0A212J0R6</accession>
<dbReference type="EMBL" id="FLUL01000001">
    <property type="protein sequence ID" value="SBV92954.1"/>
    <property type="molecule type" value="Genomic_DNA"/>
</dbReference>
<proteinExistence type="inferred from homology"/>
<dbReference type="InterPro" id="IPR012997">
    <property type="entry name" value="RplA"/>
</dbReference>
<dbReference type="Pfam" id="PF03330">
    <property type="entry name" value="DPBB_1"/>
    <property type="match status" value="1"/>
</dbReference>
<keyword evidence="2 3" id="KW-0961">Cell wall biogenesis/degradation</keyword>
<gene>
    <name evidence="3" type="primary">rlpA</name>
    <name evidence="6" type="ORF">KL86DYS2_10456</name>
</gene>
<dbReference type="GO" id="GO:0000270">
    <property type="term" value="P:peptidoglycan metabolic process"/>
    <property type="evidence" value="ECO:0007669"/>
    <property type="project" value="UniProtKB-UniRule"/>
</dbReference>
<dbReference type="EC" id="4.2.2.-" evidence="3"/>
<dbReference type="NCBIfam" id="TIGR00413">
    <property type="entry name" value="rlpA"/>
    <property type="match status" value="1"/>
</dbReference>
<keyword evidence="1 3" id="KW-0456">Lyase</keyword>
<comment type="function">
    <text evidence="3">Lytic transglycosylase with a strong preference for naked glycan strands that lack stem peptides.</text>
</comment>
<comment type="similarity">
    <text evidence="3 4">Belongs to the RlpA family.</text>
</comment>
<sequence length="136" mass="15298">MRIIIGIILLLSFVAIGLKAQNVGLATYYGKKFNNRKTASGEIYKKDSMVCAHRTYPFGSLLKVKSLKNDKEIIVKVIDRGPFRKKCIIDLSYAAAKELDMVHHGLMKVEVSEYIKPTQDTIKPDSIAMIKNPLVE</sequence>
<protein>
    <recommendedName>
        <fullName evidence="3">Probable endolytic peptidoglycan transglycosylase RlpA</fullName>
        <ecNumber evidence="3">4.2.2.-</ecNumber>
    </recommendedName>
</protein>
<dbReference type="GO" id="GO:0008932">
    <property type="term" value="F:lytic endotransglycosylase activity"/>
    <property type="evidence" value="ECO:0007669"/>
    <property type="project" value="UniProtKB-UniRule"/>
</dbReference>
<feature type="domain" description="RlpA-like protein double-psi beta-barrel" evidence="5">
    <location>
        <begin position="23"/>
        <end position="111"/>
    </location>
</feature>
<dbReference type="AlphaFoldDB" id="A0A212J0R6"/>
<evidence type="ECO:0000256" key="4">
    <source>
        <dbReference type="RuleBase" id="RU003495"/>
    </source>
</evidence>
<evidence type="ECO:0000256" key="1">
    <source>
        <dbReference type="ARBA" id="ARBA00023239"/>
    </source>
</evidence>
<dbReference type="InterPro" id="IPR036908">
    <property type="entry name" value="RlpA-like_sf"/>
</dbReference>
<dbReference type="RefSeq" id="WP_283687554.1">
    <property type="nucleotide sequence ID" value="NZ_LT599021.1"/>
</dbReference>
<name>A0A212J0R6_9BACT</name>
<dbReference type="HAMAP" id="MF_02071">
    <property type="entry name" value="RlpA"/>
    <property type="match status" value="1"/>
</dbReference>
<dbReference type="CDD" id="cd22268">
    <property type="entry name" value="DPBB_RlpA-like"/>
    <property type="match status" value="1"/>
</dbReference>
<dbReference type="PANTHER" id="PTHR34183:SF1">
    <property type="entry name" value="ENDOLYTIC PEPTIDOGLYCAN TRANSGLYCOSYLASE RLPA"/>
    <property type="match status" value="1"/>
</dbReference>
<evidence type="ECO:0000256" key="3">
    <source>
        <dbReference type="HAMAP-Rule" id="MF_02071"/>
    </source>
</evidence>
<dbReference type="InterPro" id="IPR009009">
    <property type="entry name" value="RlpA-like_DPBB"/>
</dbReference>
<dbReference type="GO" id="GO:0071555">
    <property type="term" value="P:cell wall organization"/>
    <property type="evidence" value="ECO:0007669"/>
    <property type="project" value="UniProtKB-KW"/>
</dbReference>
<dbReference type="InterPro" id="IPR034718">
    <property type="entry name" value="RlpA"/>
</dbReference>
<evidence type="ECO:0000256" key="2">
    <source>
        <dbReference type="ARBA" id="ARBA00023316"/>
    </source>
</evidence>
<dbReference type="PANTHER" id="PTHR34183">
    <property type="entry name" value="ENDOLYTIC PEPTIDOGLYCAN TRANSGLYCOSYLASE RLPA"/>
    <property type="match status" value="1"/>
</dbReference>
<evidence type="ECO:0000259" key="5">
    <source>
        <dbReference type="Pfam" id="PF03330"/>
    </source>
</evidence>
<dbReference type="Gene3D" id="2.40.40.10">
    <property type="entry name" value="RlpA-like domain"/>
    <property type="match status" value="1"/>
</dbReference>
<reference evidence="6" key="1">
    <citation type="submission" date="2016-04" db="EMBL/GenBank/DDBJ databases">
        <authorList>
            <person name="Evans L.H."/>
            <person name="Alamgir A."/>
            <person name="Owens N."/>
            <person name="Weber N.D."/>
            <person name="Virtaneva K."/>
            <person name="Barbian K."/>
            <person name="Babar A."/>
            <person name="Rosenke K."/>
        </authorList>
    </citation>
    <scope>NUCLEOTIDE SEQUENCE</scope>
    <source>
        <strain evidence="6">86-2</strain>
    </source>
</reference>
<dbReference type="SUPFAM" id="SSF50685">
    <property type="entry name" value="Barwin-like endoglucanases"/>
    <property type="match status" value="1"/>
</dbReference>
<organism evidence="6">
    <name type="scientific">uncultured Dysgonomonas sp</name>
    <dbReference type="NCBI Taxonomy" id="206096"/>
    <lineage>
        <taxon>Bacteria</taxon>
        <taxon>Pseudomonadati</taxon>
        <taxon>Bacteroidota</taxon>
        <taxon>Bacteroidia</taxon>
        <taxon>Bacteroidales</taxon>
        <taxon>Dysgonomonadaceae</taxon>
        <taxon>Dysgonomonas</taxon>
        <taxon>environmental samples</taxon>
    </lineage>
</organism>